<keyword evidence="4" id="KW-1185">Reference proteome</keyword>
<evidence type="ECO:0000313" key="1">
    <source>
        <dbReference type="EMBL" id="MEX3529248.1"/>
    </source>
</evidence>
<comment type="caution">
    <text evidence="2">The sequence shown here is derived from an EMBL/GenBank/DDBJ whole genome shotgun (WGS) entry which is preliminary data.</text>
</comment>
<reference evidence="1 4" key="2">
    <citation type="journal article" date="2024" name="Fungal Genet. Biol.">
        <title>The porcine skin microbiome exhibits broad fungal antagonism.</title>
        <authorList>
            <person name="De La Cruz K.F."/>
            <person name="Townsend E.C."/>
            <person name="Alex Cheong J.Z."/>
            <person name="Salamzade R."/>
            <person name="Liu A."/>
            <person name="Sandstrom S."/>
            <person name="Davila E."/>
            <person name="Huang L."/>
            <person name="Xu K.H."/>
            <person name="Wu S.Y."/>
            <person name="Meudt J.J."/>
            <person name="Shanmuganayagam D."/>
            <person name="Gibson A.L.F."/>
            <person name="Kalan L.R."/>
        </authorList>
    </citation>
    <scope>NUCLEOTIDE SEQUENCE [LARGE SCALE GENOMIC DNA]</scope>
    <source>
        <strain evidence="1 4">LK2569</strain>
    </source>
</reference>
<sequence>MSRSVAAACSVAAARDVGNPVDLRILHDADHGSWGRVRGVQWAMAKSASVAQLGAGTLLP</sequence>
<protein>
    <submittedName>
        <fullName evidence="2">Uncharacterized protein</fullName>
    </submittedName>
</protein>
<evidence type="ECO:0000313" key="4">
    <source>
        <dbReference type="Proteomes" id="UP001558353"/>
    </source>
</evidence>
<dbReference type="Proteomes" id="UP000235363">
    <property type="component" value="Unassembled WGS sequence"/>
</dbReference>
<evidence type="ECO:0000313" key="2">
    <source>
        <dbReference type="EMBL" id="PMC62274.1"/>
    </source>
</evidence>
<dbReference type="Proteomes" id="UP001558353">
    <property type="component" value="Unassembled WGS sequence"/>
</dbReference>
<accession>A0A2N6SYY7</accession>
<dbReference type="RefSeq" id="WP_102212827.1">
    <property type="nucleotide sequence ID" value="NZ_JAPJOC010000177.1"/>
</dbReference>
<organism evidence="2 3">
    <name type="scientific">Corynebacterium xerosis</name>
    <dbReference type="NCBI Taxonomy" id="1725"/>
    <lineage>
        <taxon>Bacteria</taxon>
        <taxon>Bacillati</taxon>
        <taxon>Actinomycetota</taxon>
        <taxon>Actinomycetes</taxon>
        <taxon>Mycobacteriales</taxon>
        <taxon>Corynebacteriaceae</taxon>
        <taxon>Corynebacterium</taxon>
    </lineage>
</organism>
<dbReference type="EMBL" id="PNHF01000013">
    <property type="protein sequence ID" value="PMC62274.1"/>
    <property type="molecule type" value="Genomic_DNA"/>
</dbReference>
<name>A0A2N6SYY7_9CORY</name>
<reference evidence="1" key="3">
    <citation type="submission" date="2024-01" db="EMBL/GenBank/DDBJ databases">
        <authorList>
            <person name="De La Cruz K.F."/>
            <person name="Townsend E.C."/>
            <person name="Salamzade R."/>
            <person name="Kalan L.R."/>
        </authorList>
    </citation>
    <scope>NUCLEOTIDE SEQUENCE</scope>
    <source>
        <strain evidence="1">LK2569</strain>
    </source>
</reference>
<reference evidence="2 3" key="1">
    <citation type="submission" date="2017-09" db="EMBL/GenBank/DDBJ databases">
        <title>Bacterial strain isolated from the female urinary microbiota.</title>
        <authorList>
            <person name="Thomas-White K."/>
            <person name="Kumar N."/>
            <person name="Forster S."/>
            <person name="Putonti C."/>
            <person name="Lawley T."/>
            <person name="Wolfe A.J."/>
        </authorList>
    </citation>
    <scope>NUCLEOTIDE SEQUENCE [LARGE SCALE GENOMIC DNA]</scope>
    <source>
        <strain evidence="2 3">UMB0908</strain>
    </source>
</reference>
<proteinExistence type="predicted"/>
<gene>
    <name evidence="2" type="ORF">CJ204_06785</name>
    <name evidence="1" type="ORF">VVR64_09300</name>
</gene>
<dbReference type="AlphaFoldDB" id="A0A2N6SYY7"/>
<dbReference type="EMBL" id="JAYWMA010000010">
    <property type="protein sequence ID" value="MEX3529248.1"/>
    <property type="molecule type" value="Genomic_DNA"/>
</dbReference>
<evidence type="ECO:0000313" key="3">
    <source>
        <dbReference type="Proteomes" id="UP000235363"/>
    </source>
</evidence>